<reference evidence="2" key="2">
    <citation type="submission" date="2020-11" db="EMBL/GenBank/DDBJ databases">
        <authorList>
            <person name="Cecchin M."/>
            <person name="Marcolungo L."/>
            <person name="Rossato M."/>
            <person name="Girolomoni L."/>
            <person name="Cosentino E."/>
            <person name="Cuine S."/>
            <person name="Li-Beisson Y."/>
            <person name="Delledonne M."/>
            <person name="Ballottari M."/>
        </authorList>
    </citation>
    <scope>NUCLEOTIDE SEQUENCE</scope>
    <source>
        <strain evidence="2">211/11P</strain>
        <tissue evidence="2">Whole cell</tissue>
    </source>
</reference>
<proteinExistence type="predicted"/>
<organism evidence="2 3">
    <name type="scientific">Chlorella vulgaris</name>
    <name type="common">Green alga</name>
    <dbReference type="NCBI Taxonomy" id="3077"/>
    <lineage>
        <taxon>Eukaryota</taxon>
        <taxon>Viridiplantae</taxon>
        <taxon>Chlorophyta</taxon>
        <taxon>core chlorophytes</taxon>
        <taxon>Trebouxiophyceae</taxon>
        <taxon>Chlorellales</taxon>
        <taxon>Chlorellaceae</taxon>
        <taxon>Chlorella clade</taxon>
        <taxon>Chlorella</taxon>
    </lineage>
</organism>
<comment type="caution">
    <text evidence="2">The sequence shown here is derived from an EMBL/GenBank/DDBJ whole genome shotgun (WGS) entry which is preliminary data.</text>
</comment>
<evidence type="ECO:0000256" key="1">
    <source>
        <dbReference type="SAM" id="MobiDB-lite"/>
    </source>
</evidence>
<dbReference type="EMBL" id="SIDB01000009">
    <property type="protein sequence ID" value="KAI3428824.1"/>
    <property type="molecule type" value="Genomic_DNA"/>
</dbReference>
<protein>
    <submittedName>
        <fullName evidence="2">Uncharacterized protein</fullName>
    </submittedName>
</protein>
<accession>A0A9D4TLT3</accession>
<feature type="compositionally biased region" description="Polar residues" evidence="1">
    <location>
        <begin position="1"/>
        <end position="16"/>
    </location>
</feature>
<dbReference type="AlphaFoldDB" id="A0A9D4TLT3"/>
<dbReference type="Proteomes" id="UP001055712">
    <property type="component" value="Unassembled WGS sequence"/>
</dbReference>
<name>A0A9D4TLT3_CHLVU</name>
<gene>
    <name evidence="2" type="ORF">D9Q98_007641</name>
</gene>
<feature type="region of interest" description="Disordered" evidence="1">
    <location>
        <begin position="1"/>
        <end position="90"/>
    </location>
</feature>
<sequence length="90" mass="9282">MQPSSSRPPMGSSQCSIPAAASAAAGVLEPKHSAAASTAARNRRPGVGPAAWGRAAAHHRVARSIRETEAEAEDEQAQDAPTIEKEPAEE</sequence>
<reference evidence="2" key="1">
    <citation type="journal article" date="2019" name="Plant J.">
        <title>Chlorella vulgaris genome assembly and annotation reveals the molecular basis for metabolic acclimation to high light conditions.</title>
        <authorList>
            <person name="Cecchin M."/>
            <person name="Marcolungo L."/>
            <person name="Rossato M."/>
            <person name="Girolomoni L."/>
            <person name="Cosentino E."/>
            <person name="Cuine S."/>
            <person name="Li-Beisson Y."/>
            <person name="Delledonne M."/>
            <person name="Ballottari M."/>
        </authorList>
    </citation>
    <scope>NUCLEOTIDE SEQUENCE</scope>
    <source>
        <strain evidence="2">211/11P</strain>
    </source>
</reference>
<evidence type="ECO:0000313" key="2">
    <source>
        <dbReference type="EMBL" id="KAI3428824.1"/>
    </source>
</evidence>
<keyword evidence="3" id="KW-1185">Reference proteome</keyword>
<evidence type="ECO:0000313" key="3">
    <source>
        <dbReference type="Proteomes" id="UP001055712"/>
    </source>
</evidence>